<evidence type="ECO:0000313" key="17">
    <source>
        <dbReference type="EMBL" id="GFR50225.1"/>
    </source>
</evidence>
<accession>A0AAD3DY80</accession>
<feature type="repeat" description="ANK" evidence="12">
    <location>
        <begin position="198"/>
        <end position="230"/>
    </location>
</feature>
<keyword evidence="12" id="KW-0040">ANK repeat</keyword>
<feature type="region of interest" description="Disordered" evidence="13">
    <location>
        <begin position="1507"/>
        <end position="1542"/>
    </location>
</feature>
<gene>
    <name evidence="16" type="ORF">Agub_g12398</name>
    <name evidence="17" type="ORF">Agub_g12404</name>
</gene>
<feature type="region of interest" description="Disordered" evidence="13">
    <location>
        <begin position="277"/>
        <end position="302"/>
    </location>
</feature>
<name>A0AAD3DY80_9CHLO</name>
<evidence type="ECO:0000256" key="12">
    <source>
        <dbReference type="PROSITE-ProRule" id="PRU00023"/>
    </source>
</evidence>
<evidence type="ECO:0000256" key="11">
    <source>
        <dbReference type="ARBA" id="ARBA00023303"/>
    </source>
</evidence>
<dbReference type="InterPro" id="IPR002110">
    <property type="entry name" value="Ankyrin_rpt"/>
</dbReference>
<feature type="transmembrane region" description="Helical" evidence="14">
    <location>
        <begin position="1300"/>
        <end position="1320"/>
    </location>
</feature>
<dbReference type="GO" id="GO:0005886">
    <property type="term" value="C:plasma membrane"/>
    <property type="evidence" value="ECO:0007669"/>
    <property type="project" value="UniProtKB-SubCell"/>
</dbReference>
<keyword evidence="6" id="KW-0677">Repeat</keyword>
<evidence type="ECO:0000256" key="5">
    <source>
        <dbReference type="ARBA" id="ARBA00022692"/>
    </source>
</evidence>
<feature type="compositionally biased region" description="Polar residues" evidence="13">
    <location>
        <begin position="692"/>
        <end position="712"/>
    </location>
</feature>
<organism evidence="16 18">
    <name type="scientific">Astrephomene gubernaculifera</name>
    <dbReference type="NCBI Taxonomy" id="47775"/>
    <lineage>
        <taxon>Eukaryota</taxon>
        <taxon>Viridiplantae</taxon>
        <taxon>Chlorophyta</taxon>
        <taxon>core chlorophytes</taxon>
        <taxon>Chlorophyceae</taxon>
        <taxon>CS clade</taxon>
        <taxon>Chlamydomonadales</taxon>
        <taxon>Astrephomenaceae</taxon>
        <taxon>Astrephomene</taxon>
    </lineage>
</organism>
<evidence type="ECO:0000256" key="13">
    <source>
        <dbReference type="SAM" id="MobiDB-lite"/>
    </source>
</evidence>
<dbReference type="SUPFAM" id="SSF48403">
    <property type="entry name" value="Ankyrin repeat"/>
    <property type="match status" value="1"/>
</dbReference>
<feature type="compositionally biased region" description="Basic and acidic residues" evidence="13">
    <location>
        <begin position="336"/>
        <end position="348"/>
    </location>
</feature>
<keyword evidence="11" id="KW-0407">Ion channel</keyword>
<feature type="transmembrane region" description="Helical" evidence="14">
    <location>
        <begin position="1258"/>
        <end position="1279"/>
    </location>
</feature>
<keyword evidence="2" id="KW-0813">Transport</keyword>
<dbReference type="PANTHER" id="PTHR10582">
    <property type="entry name" value="TRANSIENT RECEPTOR POTENTIAL ION CHANNEL PROTEIN"/>
    <property type="match status" value="1"/>
</dbReference>
<evidence type="ECO:0000256" key="1">
    <source>
        <dbReference type="ARBA" id="ARBA00004651"/>
    </source>
</evidence>
<reference evidence="16 18" key="2">
    <citation type="journal article" date="2021" name="Sci. Rep.">
        <title>Genome sequencing of the multicellular alga Astrephomene provides insights into convergent evolution of germ-soma differentiation.</title>
        <authorList>
            <person name="Yamashita S."/>
            <person name="Yamamoto K."/>
            <person name="Matsuzaki R."/>
            <person name="Suzuki S."/>
            <person name="Yamaguchi H."/>
            <person name="Hirooka S."/>
            <person name="Minakuchi Y."/>
            <person name="Miyagishima S."/>
            <person name="Kawachi M."/>
            <person name="Toyoda A."/>
            <person name="Nozaki H."/>
        </authorList>
    </citation>
    <scope>NUCLEOTIDE SEQUENCE [LARGE SCALE GENOMIC DNA]</scope>
    <source>
        <strain evidence="16 18">NIES-4017</strain>
    </source>
</reference>
<evidence type="ECO:0000313" key="16">
    <source>
        <dbReference type="EMBL" id="GFR50220.1"/>
    </source>
</evidence>
<keyword evidence="18" id="KW-1185">Reference proteome</keyword>
<dbReference type="Gene3D" id="1.10.287.70">
    <property type="match status" value="1"/>
</dbReference>
<feature type="region of interest" description="Disordered" evidence="13">
    <location>
        <begin position="456"/>
        <end position="514"/>
    </location>
</feature>
<feature type="transmembrane region" description="Helical" evidence="14">
    <location>
        <begin position="1059"/>
        <end position="1076"/>
    </location>
</feature>
<dbReference type="EMBL" id="BMAR01000036">
    <property type="protein sequence ID" value="GFR50225.1"/>
    <property type="molecule type" value="Genomic_DNA"/>
</dbReference>
<keyword evidence="9" id="KW-0406">Ion transport</keyword>
<feature type="transmembrane region" description="Helical" evidence="14">
    <location>
        <begin position="1357"/>
        <end position="1384"/>
    </location>
</feature>
<keyword evidence="5 14" id="KW-0812">Transmembrane</keyword>
<dbReference type="Pfam" id="PF12796">
    <property type="entry name" value="Ank_2"/>
    <property type="match status" value="1"/>
</dbReference>
<protein>
    <recommendedName>
        <fullName evidence="15">Ion transport domain-containing protein</fullName>
    </recommendedName>
</protein>
<reference evidence="16" key="1">
    <citation type="submission" date="2020-08" db="EMBL/GenBank/DDBJ databases">
        <authorList>
            <person name="Yamashita S."/>
            <person name="Nozaki H."/>
        </authorList>
    </citation>
    <scope>NUCLEOTIDE SEQUENCE</scope>
    <source>
        <strain evidence="16">NIES-4017</strain>
    </source>
</reference>
<evidence type="ECO:0000256" key="14">
    <source>
        <dbReference type="SAM" id="Phobius"/>
    </source>
</evidence>
<dbReference type="InterPro" id="IPR036770">
    <property type="entry name" value="Ankyrin_rpt-contain_sf"/>
</dbReference>
<dbReference type="Gene3D" id="1.25.40.20">
    <property type="entry name" value="Ankyrin repeat-containing domain"/>
    <property type="match status" value="1"/>
</dbReference>
<comment type="caution">
    <text evidence="16">The sequence shown here is derived from an EMBL/GenBank/DDBJ whole genome shotgun (WGS) entry which is preliminary data.</text>
</comment>
<evidence type="ECO:0000256" key="2">
    <source>
        <dbReference type="ARBA" id="ARBA00022448"/>
    </source>
</evidence>
<dbReference type="InterPro" id="IPR005821">
    <property type="entry name" value="Ion_trans_dom"/>
</dbReference>
<evidence type="ECO:0000256" key="10">
    <source>
        <dbReference type="ARBA" id="ARBA00023136"/>
    </source>
</evidence>
<feature type="region of interest" description="Disordered" evidence="13">
    <location>
        <begin position="661"/>
        <end position="712"/>
    </location>
</feature>
<keyword evidence="7" id="KW-0106">Calcium</keyword>
<dbReference type="SMART" id="SM00248">
    <property type="entry name" value="ANK"/>
    <property type="match status" value="3"/>
</dbReference>
<feature type="transmembrane region" description="Helical" evidence="14">
    <location>
        <begin position="1155"/>
        <end position="1177"/>
    </location>
</feature>
<evidence type="ECO:0000256" key="7">
    <source>
        <dbReference type="ARBA" id="ARBA00022837"/>
    </source>
</evidence>
<feature type="transmembrane region" description="Helical" evidence="14">
    <location>
        <begin position="1197"/>
        <end position="1213"/>
    </location>
</feature>
<keyword evidence="4" id="KW-0109">Calcium transport</keyword>
<dbReference type="EMBL" id="BMAR01000036">
    <property type="protein sequence ID" value="GFR50220.1"/>
    <property type="molecule type" value="Genomic_DNA"/>
</dbReference>
<feature type="domain" description="Ion transport" evidence="15">
    <location>
        <begin position="1212"/>
        <end position="1396"/>
    </location>
</feature>
<evidence type="ECO:0000256" key="9">
    <source>
        <dbReference type="ARBA" id="ARBA00023065"/>
    </source>
</evidence>
<feature type="compositionally biased region" description="Low complexity" evidence="13">
    <location>
        <begin position="485"/>
        <end position="505"/>
    </location>
</feature>
<evidence type="ECO:0000256" key="3">
    <source>
        <dbReference type="ARBA" id="ARBA00022475"/>
    </source>
</evidence>
<dbReference type="PANTHER" id="PTHR10582:SF2">
    <property type="entry name" value="INACTIVE"/>
    <property type="match status" value="1"/>
</dbReference>
<dbReference type="Proteomes" id="UP001054857">
    <property type="component" value="Unassembled WGS sequence"/>
</dbReference>
<evidence type="ECO:0000256" key="6">
    <source>
        <dbReference type="ARBA" id="ARBA00022737"/>
    </source>
</evidence>
<comment type="subcellular location">
    <subcellularLocation>
        <location evidence="1">Cell membrane</location>
        <topology evidence="1">Multi-pass membrane protein</topology>
    </subcellularLocation>
</comment>
<dbReference type="GO" id="GO:0005216">
    <property type="term" value="F:monoatomic ion channel activity"/>
    <property type="evidence" value="ECO:0007669"/>
    <property type="project" value="InterPro"/>
</dbReference>
<proteinExistence type="predicted"/>
<feature type="region of interest" description="Disordered" evidence="13">
    <location>
        <begin position="333"/>
        <end position="352"/>
    </location>
</feature>
<feature type="compositionally biased region" description="Low complexity" evidence="13">
    <location>
        <begin position="463"/>
        <end position="478"/>
    </location>
</feature>
<keyword evidence="3" id="KW-1003">Cell membrane</keyword>
<feature type="compositionally biased region" description="Basic and acidic residues" evidence="13">
    <location>
        <begin position="293"/>
        <end position="302"/>
    </location>
</feature>
<feature type="transmembrane region" description="Helical" evidence="14">
    <location>
        <begin position="1234"/>
        <end position="1252"/>
    </location>
</feature>
<evidence type="ECO:0000256" key="8">
    <source>
        <dbReference type="ARBA" id="ARBA00022989"/>
    </source>
</evidence>
<keyword evidence="10 14" id="KW-0472">Membrane</keyword>
<evidence type="ECO:0000259" key="15">
    <source>
        <dbReference type="Pfam" id="PF00520"/>
    </source>
</evidence>
<evidence type="ECO:0000313" key="18">
    <source>
        <dbReference type="Proteomes" id="UP001054857"/>
    </source>
</evidence>
<dbReference type="PROSITE" id="PS50088">
    <property type="entry name" value="ANK_REPEAT"/>
    <property type="match status" value="1"/>
</dbReference>
<keyword evidence="8 14" id="KW-1133">Transmembrane helix</keyword>
<evidence type="ECO:0000256" key="4">
    <source>
        <dbReference type="ARBA" id="ARBA00022568"/>
    </source>
</evidence>
<dbReference type="InterPro" id="IPR024862">
    <property type="entry name" value="TRPV"/>
</dbReference>
<sequence length="1542" mass="172165">MTYPLNKVVPMAQDGHGTIKQVALKAFAGSNNSEGGTYGGRASAALLGEAGSSVGLSSDDLEESTGVQQLVESAGFQGALAEDSGFSLLHYVALLGQTTLAEATKVDTPAARRRFARIARYLLKRQDDDLWQRDDNILRINDQYGCIPLQLAAAYGNKEMVEVLLEPYGGGEAAGGVALDREKEKARSHYLNHQDAQIRFTALHGAVNHDQHDVAVLLLRNGANPQILDITRNNAFQVAPSLESLQELLNWVVRDIDAVPTPAIAQLMIEVIKQQEEREKADRAKTATVANPGKEEEEAKGKADWSKLVTSGTMDYTQRMIFTAINKLVTGQTHGSAHEGHKAAEKEAPAVPPAEAGGAVGGIIKRLFKELYEKEKHTELWHYVQAAVDYNNYKLTKMMLDLICKECPRALASCNWDTTMESLIACFPDLFHALLYKLQDMSDLAVVGFVQSLRLSTPPPAASNSKSNRRSNPGTAAASPPPSSPTLLQRQQQEQPQQHQQLQQMTRRRLPSQVVSNGSAAQGKILIYQQLVEGLKAVNYVVVKAFFEKAHQEVLNDMALYPIFENFVMLIADKRTAEGFTESDSSRERLLAMLRDSKLEGPAVVVDPRDTRPAAVSPNSSLTDGNSHIASKLIHQFSVRLRASVRTTASRGSWCQLLGKGAGGGSARGIDGASSGGASGKEERAASGDPRLSSTGDGTDGRQSSSESSELAVQTLNVSRVLRAAVHAGKSMNVEATVRSITSWVNLNSKDRRAVFITGISTELLKDLSRRFPLGCAKLLNLVSRDVLEQLVTLQVAAKLLLRKDQLVKCSTVRNHFTWRAPEMQHLADEKGFSERVVDALVDYGIPFECTYKAAFDGNATREDFAALIEEKFTGDEIRVLISNDIKLPAVVDIIRVCKYPPSEVEADNFKADSMTDLIRDMIKEKLSFRIVEAIQEARTMNEATTYINFRPGNLLYNNYKKELYYPCYTKHFIQLLLTNWRKGVKSGSTWTQRPWDKKFIDTIFAPNDPLCTALKSAYDNKLKDTQVYIDKQQEVDSWARKQRQDQKLVLSAFVCRPFLLHRWPVFFLMHLLLYLKDSTRVLWRRMGWEWGTSAKQHSVDARALVIPWKGIADMGSVRGMLTGLIDVDVPVRWFGFAAVKAAITVQWQEFGQMLMLMSALAHVIFMALYGGFLLVLRHAGVEEEGQTDKIHQRPEVMALLIVLGLMSFGGLLEEASQMMELTWRTWRNYLGNIVDVTSFALFVVLFGMVWSSYRYDVILAVGAVETLVLFIRLVFFASMTDSMGSLMRMVIEIIKDMRYFFTLLGMIFSGFAIAFAVLLGPSNSYEAVAFKLFSVMLGDWQYDYLLDMMHTEDMWYVSRLSVLLMSVYGILMLIVLVNLLIAIMNDTYDRIKETEEIEVLHNRARLIVDLESLLTKEMRDKLQERLLGDYLHVLVPADNKFNKFMASSETGEGDWKGRMRAFSEAMKRDVEPRIRGLQERQEGEFRAIRSELDYIKKWVVQQKRVMGELSESPPPERSDGPQPTPRPGRAGGGAANAGRGK</sequence>
<dbReference type="Pfam" id="PF00520">
    <property type="entry name" value="Ion_trans"/>
    <property type="match status" value="1"/>
</dbReference>
<dbReference type="GO" id="GO:0098703">
    <property type="term" value="P:calcium ion import across plasma membrane"/>
    <property type="evidence" value="ECO:0007669"/>
    <property type="project" value="TreeGrafter"/>
</dbReference>